<dbReference type="OrthoDB" id="67516at2759"/>
<gene>
    <name evidence="1" type="ORF">CAUJ_LOCUS2635</name>
</gene>
<evidence type="ECO:0000313" key="1">
    <source>
        <dbReference type="EMBL" id="CAD6186716.1"/>
    </source>
</evidence>
<sequence length="86" mass="9602">MLKIWSNSLTRNTSNEISIRQKPAYVSTRANSVDVIGKRRNLDYFEPQEVNIAASSTRSPTPSDIEYITVDVDRTLALAAGRKTTT</sequence>
<comment type="caution">
    <text evidence="1">The sequence shown here is derived from an EMBL/GenBank/DDBJ whole genome shotgun (WGS) entry which is preliminary data.</text>
</comment>
<keyword evidence="2" id="KW-1185">Reference proteome</keyword>
<evidence type="ECO:0000313" key="2">
    <source>
        <dbReference type="Proteomes" id="UP000835052"/>
    </source>
</evidence>
<dbReference type="Proteomes" id="UP000835052">
    <property type="component" value="Unassembled WGS sequence"/>
</dbReference>
<reference evidence="1" key="1">
    <citation type="submission" date="2020-10" db="EMBL/GenBank/DDBJ databases">
        <authorList>
            <person name="Kikuchi T."/>
        </authorList>
    </citation>
    <scope>NUCLEOTIDE SEQUENCE</scope>
    <source>
        <strain evidence="1">NKZ352</strain>
    </source>
</reference>
<name>A0A8S1GT17_9PELO</name>
<accession>A0A8S1GT17</accession>
<proteinExistence type="predicted"/>
<organism evidence="1 2">
    <name type="scientific">Caenorhabditis auriculariae</name>
    <dbReference type="NCBI Taxonomy" id="2777116"/>
    <lineage>
        <taxon>Eukaryota</taxon>
        <taxon>Metazoa</taxon>
        <taxon>Ecdysozoa</taxon>
        <taxon>Nematoda</taxon>
        <taxon>Chromadorea</taxon>
        <taxon>Rhabditida</taxon>
        <taxon>Rhabditina</taxon>
        <taxon>Rhabditomorpha</taxon>
        <taxon>Rhabditoidea</taxon>
        <taxon>Rhabditidae</taxon>
        <taxon>Peloderinae</taxon>
        <taxon>Caenorhabditis</taxon>
    </lineage>
</organism>
<dbReference type="AlphaFoldDB" id="A0A8S1GT17"/>
<dbReference type="EMBL" id="CAJGYM010000005">
    <property type="protein sequence ID" value="CAD6186716.1"/>
    <property type="molecule type" value="Genomic_DNA"/>
</dbReference>
<protein>
    <submittedName>
        <fullName evidence="1">Uncharacterized protein</fullName>
    </submittedName>
</protein>